<evidence type="ECO:0000313" key="1">
    <source>
        <dbReference type="EMBL" id="PMD59354.1"/>
    </source>
</evidence>
<proteinExistence type="predicted"/>
<dbReference type="GeneID" id="36580684"/>
<dbReference type="EMBL" id="KZ613816">
    <property type="protein sequence ID" value="PMD59354.1"/>
    <property type="molecule type" value="Genomic_DNA"/>
</dbReference>
<accession>A0A2J6T8K5</accession>
<dbReference type="Proteomes" id="UP000235371">
    <property type="component" value="Unassembled WGS sequence"/>
</dbReference>
<dbReference type="AlphaFoldDB" id="A0A2J6T8K5"/>
<reference evidence="1 2" key="1">
    <citation type="submission" date="2016-04" db="EMBL/GenBank/DDBJ databases">
        <title>A degradative enzymes factory behind the ericoid mycorrhizal symbiosis.</title>
        <authorList>
            <consortium name="DOE Joint Genome Institute"/>
            <person name="Martino E."/>
            <person name="Morin E."/>
            <person name="Grelet G."/>
            <person name="Kuo A."/>
            <person name="Kohler A."/>
            <person name="Daghino S."/>
            <person name="Barry K."/>
            <person name="Choi C."/>
            <person name="Cichocki N."/>
            <person name="Clum A."/>
            <person name="Copeland A."/>
            <person name="Hainaut M."/>
            <person name="Haridas S."/>
            <person name="Labutti K."/>
            <person name="Lindquist E."/>
            <person name="Lipzen A."/>
            <person name="Khouja H.-R."/>
            <person name="Murat C."/>
            <person name="Ohm R."/>
            <person name="Olson A."/>
            <person name="Spatafora J."/>
            <person name="Veneault-Fourrey C."/>
            <person name="Henrissat B."/>
            <person name="Grigoriev I."/>
            <person name="Martin F."/>
            <person name="Perotto S."/>
        </authorList>
    </citation>
    <scope>NUCLEOTIDE SEQUENCE [LARGE SCALE GENOMIC DNA]</scope>
    <source>
        <strain evidence="1 2">E</strain>
    </source>
</reference>
<dbReference type="RefSeq" id="XP_024736258.1">
    <property type="nucleotide sequence ID" value="XM_024872604.1"/>
</dbReference>
<evidence type="ECO:0000313" key="2">
    <source>
        <dbReference type="Proteomes" id="UP000235371"/>
    </source>
</evidence>
<organism evidence="1 2">
    <name type="scientific">Hyaloscypha bicolor E</name>
    <dbReference type="NCBI Taxonomy" id="1095630"/>
    <lineage>
        <taxon>Eukaryota</taxon>
        <taxon>Fungi</taxon>
        <taxon>Dikarya</taxon>
        <taxon>Ascomycota</taxon>
        <taxon>Pezizomycotina</taxon>
        <taxon>Leotiomycetes</taxon>
        <taxon>Helotiales</taxon>
        <taxon>Hyaloscyphaceae</taxon>
        <taxon>Hyaloscypha</taxon>
        <taxon>Hyaloscypha bicolor</taxon>
    </lineage>
</organism>
<keyword evidence="2" id="KW-1185">Reference proteome</keyword>
<gene>
    <name evidence="1" type="ORF">K444DRAFT_410028</name>
</gene>
<sequence length="98" mass="11060">MRTFFPTVSFATYTASESYPSNLQRWANHQSHRSSIPSQNLFSLEPRMISRRTLFLGHCLRLTNLEVVEVGVGTCAQACQPGVLDELEYWPPKLGCIA</sequence>
<name>A0A2J6T8K5_9HELO</name>
<dbReference type="InParanoid" id="A0A2J6T8K5"/>
<protein>
    <submittedName>
        <fullName evidence="1">Uncharacterized protein</fullName>
    </submittedName>
</protein>